<accession>A0ABY7YW05</accession>
<evidence type="ECO:0000256" key="1">
    <source>
        <dbReference type="SAM" id="MobiDB-lite"/>
    </source>
</evidence>
<protein>
    <submittedName>
        <fullName evidence="3">Hemerythrin domain-containing protein</fullName>
    </submittedName>
</protein>
<reference evidence="3 4" key="1">
    <citation type="submission" date="2023-02" db="EMBL/GenBank/DDBJ databases">
        <title>Devosia chondri sp. nov., isolated from the phycosphere of marine algae.</title>
        <authorList>
            <person name="Kim J.M."/>
            <person name="Lee J.K."/>
            <person name="Choi B.J."/>
            <person name="Bayburt H."/>
            <person name="Jeon C.O."/>
        </authorList>
    </citation>
    <scope>NUCLEOTIDE SEQUENCE [LARGE SCALE GENOMIC DNA]</scope>
    <source>
        <strain evidence="3 4">G2-5</strain>
    </source>
</reference>
<dbReference type="InterPro" id="IPR012312">
    <property type="entry name" value="Hemerythrin-like"/>
</dbReference>
<sequence length="187" mass="20991">MHDDEIQFLDDATRPQPPKLEGLTEAQKQPGQHLKMIHDHLRQNMEVLGKMIERASAGTVTPAEIEAETSALSMVHNYRRFGNLCGQHCQIVNTHHSIEDYAIFPELAKQGDIFAKIANRLQAEHGIVHQLLLKLVDALNDLARDPGPVNFTAARDHYHTLEKVLLSHLGYEEETIGDALGYFEIGV</sequence>
<evidence type="ECO:0000313" key="3">
    <source>
        <dbReference type="EMBL" id="WDR05124.1"/>
    </source>
</evidence>
<dbReference type="Proteomes" id="UP001222118">
    <property type="component" value="Chromosome"/>
</dbReference>
<evidence type="ECO:0000259" key="2">
    <source>
        <dbReference type="Pfam" id="PF01814"/>
    </source>
</evidence>
<dbReference type="InterPro" id="IPR053206">
    <property type="entry name" value="Dimeric_xanthone_biosynth"/>
</dbReference>
<name>A0ABY7YW05_9HYPH</name>
<proteinExistence type="predicted"/>
<dbReference type="PANTHER" id="PTHR38048">
    <property type="entry name" value="EXPRESSED PROTEIN"/>
    <property type="match status" value="1"/>
</dbReference>
<dbReference type="PANTHER" id="PTHR38048:SF1">
    <property type="entry name" value="HEMERYTHRIN-LIKE DOMAIN-CONTAINING PROTEIN"/>
    <property type="match status" value="1"/>
</dbReference>
<feature type="region of interest" description="Disordered" evidence="1">
    <location>
        <begin position="1"/>
        <end position="20"/>
    </location>
</feature>
<evidence type="ECO:0000313" key="4">
    <source>
        <dbReference type="Proteomes" id="UP001222118"/>
    </source>
</evidence>
<dbReference type="Pfam" id="PF01814">
    <property type="entry name" value="Hemerythrin"/>
    <property type="match status" value="1"/>
</dbReference>
<keyword evidence="4" id="KW-1185">Reference proteome</keyword>
<dbReference type="RefSeq" id="WP_282210643.1">
    <property type="nucleotide sequence ID" value="NZ_CP118247.1"/>
</dbReference>
<dbReference type="EMBL" id="CP118247">
    <property type="protein sequence ID" value="WDR05124.1"/>
    <property type="molecule type" value="Genomic_DNA"/>
</dbReference>
<gene>
    <name evidence="3" type="ORF">PSQ90_12595</name>
</gene>
<feature type="domain" description="Hemerythrin-like" evidence="2">
    <location>
        <begin position="34"/>
        <end position="177"/>
    </location>
</feature>
<organism evidence="3 4">
    <name type="scientific">Devosia rhodophyticola</name>
    <dbReference type="NCBI Taxonomy" id="3026423"/>
    <lineage>
        <taxon>Bacteria</taxon>
        <taxon>Pseudomonadati</taxon>
        <taxon>Pseudomonadota</taxon>
        <taxon>Alphaproteobacteria</taxon>
        <taxon>Hyphomicrobiales</taxon>
        <taxon>Devosiaceae</taxon>
        <taxon>Devosia</taxon>
    </lineage>
</organism>
<dbReference type="Gene3D" id="1.20.120.520">
    <property type="entry name" value="nmb1532 protein domain like"/>
    <property type="match status" value="1"/>
</dbReference>